<accession>A0A818Y1H4</accession>
<dbReference type="FunFam" id="1.20.120.350:FF:000007">
    <property type="entry name" value="Voltage-dependent T-type calcium channel subunit alpha"/>
    <property type="match status" value="1"/>
</dbReference>
<dbReference type="SUPFAM" id="SSF81324">
    <property type="entry name" value="Voltage-gated potassium channels"/>
    <property type="match status" value="4"/>
</dbReference>
<feature type="transmembrane region" description="Helical" evidence="18">
    <location>
        <begin position="849"/>
        <end position="871"/>
    </location>
</feature>
<feature type="transmembrane region" description="Helical" evidence="18">
    <location>
        <begin position="1471"/>
        <end position="1492"/>
    </location>
</feature>
<evidence type="ECO:0000256" key="16">
    <source>
        <dbReference type="RuleBase" id="RU003808"/>
    </source>
</evidence>
<keyword evidence="2" id="KW-0813">Transport</keyword>
<feature type="transmembrane region" description="Helical" evidence="18">
    <location>
        <begin position="379"/>
        <end position="400"/>
    </location>
</feature>
<feature type="binding site" evidence="15">
    <location>
        <position position="391"/>
    </location>
    <ligand>
        <name>Ca(2+)</name>
        <dbReference type="ChEBI" id="CHEBI:29108"/>
    </ligand>
</feature>
<feature type="compositionally biased region" description="Acidic residues" evidence="17">
    <location>
        <begin position="672"/>
        <end position="689"/>
    </location>
</feature>
<dbReference type="GO" id="GO:0005248">
    <property type="term" value="F:voltage-gated sodium channel activity"/>
    <property type="evidence" value="ECO:0007669"/>
    <property type="project" value="TreeGrafter"/>
</dbReference>
<keyword evidence="5 18" id="KW-0812">Transmembrane</keyword>
<feature type="region of interest" description="Disordered" evidence="17">
    <location>
        <begin position="1078"/>
        <end position="1109"/>
    </location>
</feature>
<evidence type="ECO:0000256" key="2">
    <source>
        <dbReference type="ARBA" id="ARBA00022448"/>
    </source>
</evidence>
<feature type="compositionally biased region" description="Polar residues" evidence="17">
    <location>
        <begin position="2214"/>
        <end position="2223"/>
    </location>
</feature>
<name>A0A818Y1H4_9BILA</name>
<dbReference type="EMBL" id="CAJOBG010000063">
    <property type="protein sequence ID" value="CAF3749302.1"/>
    <property type="molecule type" value="Genomic_DNA"/>
</dbReference>
<feature type="transmembrane region" description="Helical" evidence="18">
    <location>
        <begin position="1797"/>
        <end position="1818"/>
    </location>
</feature>
<feature type="domain" description="Ion transport" evidence="19">
    <location>
        <begin position="1760"/>
        <end position="2011"/>
    </location>
</feature>
<evidence type="ECO:0000313" key="20">
    <source>
        <dbReference type="EMBL" id="CAF2125196.1"/>
    </source>
</evidence>
<feature type="transmembrane region" description="Helical" evidence="18">
    <location>
        <begin position="1896"/>
        <end position="1915"/>
    </location>
</feature>
<organism evidence="22 23">
    <name type="scientific">Rotaria magnacalcarata</name>
    <dbReference type="NCBI Taxonomy" id="392030"/>
    <lineage>
        <taxon>Eukaryota</taxon>
        <taxon>Metazoa</taxon>
        <taxon>Spiralia</taxon>
        <taxon>Gnathifera</taxon>
        <taxon>Rotifera</taxon>
        <taxon>Eurotatoria</taxon>
        <taxon>Bdelloidea</taxon>
        <taxon>Philodinida</taxon>
        <taxon>Philodinidae</taxon>
        <taxon>Rotaria</taxon>
    </lineage>
</organism>
<dbReference type="Gene3D" id="1.10.287.70">
    <property type="match status" value="4"/>
</dbReference>
<feature type="transmembrane region" description="Helical" evidence="18">
    <location>
        <begin position="406"/>
        <end position="431"/>
    </location>
</feature>
<comment type="function">
    <text evidence="16">Voltage-sensitive calcium channels (VSCC) mediate the entry of calcium ions into excitable cells and are also involved in a variety of calcium-dependent processes, including muscle contraction, hormone or neurotransmitter release, gene expression, cell motility, cell division and cell death. This channel gives rise to T-type calcium currents. T-type calcium channels belong to the "low-voltage activated (LVA)" group and are strongly blocked by nickel and mibefradil. A particularity of this type of channels is an opening at quite negative potentials, and a voltage-dependent inactivation. T-type channels serve pacemaking functions in both central neurons and cardiac nodal cells and support calcium signaling in secretory cells and vascular smooth muscle. They may also be involved in the modulation of firing patterns of neurons which is important for information processing as well as in cell growth processes.</text>
</comment>
<feature type="transmembrane region" description="Helical" evidence="18">
    <location>
        <begin position="1579"/>
        <end position="1601"/>
    </location>
</feature>
<dbReference type="InterPro" id="IPR027359">
    <property type="entry name" value="Volt_channel_dom_sf"/>
</dbReference>
<evidence type="ECO:0000256" key="14">
    <source>
        <dbReference type="ARBA" id="ARBA00036634"/>
    </source>
</evidence>
<comment type="subcellular location">
    <subcellularLocation>
        <location evidence="1 16">Membrane</location>
        <topology evidence="1 16">Multi-pass membrane protein</topology>
    </subcellularLocation>
</comment>
<dbReference type="FunFam" id="1.10.287.70:FF:000054">
    <property type="entry name" value="Voltage-dependent T-type calcium channel subunit alpha"/>
    <property type="match status" value="1"/>
</dbReference>
<evidence type="ECO:0000256" key="9">
    <source>
        <dbReference type="ARBA" id="ARBA00022989"/>
    </source>
</evidence>
<dbReference type="FunFam" id="1.10.287.70:FF:000018">
    <property type="entry name" value="Voltage-dependent T-type calcium channel subunit alpha"/>
    <property type="match status" value="1"/>
</dbReference>
<feature type="binding site" evidence="15">
    <location>
        <position position="1654"/>
    </location>
    <ligand>
        <name>Ca(2+)</name>
        <dbReference type="ChEBI" id="CHEBI:29108"/>
    </ligand>
</feature>
<feature type="transmembrane region" description="Helical" evidence="18">
    <location>
        <begin position="1433"/>
        <end position="1451"/>
    </location>
</feature>
<dbReference type="InterPro" id="IPR002077">
    <property type="entry name" value="VDCCAlpha1"/>
</dbReference>
<feature type="transmembrane region" description="Helical" evidence="18">
    <location>
        <begin position="956"/>
        <end position="980"/>
    </location>
</feature>
<dbReference type="PRINTS" id="PR00167">
    <property type="entry name" value="CACHANNEL"/>
</dbReference>
<evidence type="ECO:0000256" key="6">
    <source>
        <dbReference type="ARBA" id="ARBA00022737"/>
    </source>
</evidence>
<evidence type="ECO:0000256" key="17">
    <source>
        <dbReference type="SAM" id="MobiDB-lite"/>
    </source>
</evidence>
<feature type="transmembrane region" description="Helical" evidence="18">
    <location>
        <begin position="1762"/>
        <end position="1785"/>
    </location>
</feature>
<dbReference type="InterPro" id="IPR043203">
    <property type="entry name" value="VGCC_Ca_Na"/>
</dbReference>
<evidence type="ECO:0000256" key="5">
    <source>
        <dbReference type="ARBA" id="ARBA00022692"/>
    </source>
</evidence>
<feature type="compositionally biased region" description="Basic residues" evidence="17">
    <location>
        <begin position="510"/>
        <end position="523"/>
    </location>
</feature>
<feature type="domain" description="Ion transport" evidence="19">
    <location>
        <begin position="1432"/>
        <end position="1715"/>
    </location>
</feature>
<evidence type="ECO:0000256" key="10">
    <source>
        <dbReference type="ARBA" id="ARBA00023065"/>
    </source>
</evidence>
<dbReference type="InterPro" id="IPR005821">
    <property type="entry name" value="Ion_trans_dom"/>
</dbReference>
<dbReference type="GO" id="GO:0046872">
    <property type="term" value="F:metal ion binding"/>
    <property type="evidence" value="ECO:0007669"/>
    <property type="project" value="UniProtKB-KW"/>
</dbReference>
<feature type="region of interest" description="Disordered" evidence="17">
    <location>
        <begin position="2118"/>
        <end position="2171"/>
    </location>
</feature>
<evidence type="ECO:0000256" key="3">
    <source>
        <dbReference type="ARBA" id="ARBA00022568"/>
    </source>
</evidence>
<keyword evidence="10" id="KW-0406">Ion transport</keyword>
<dbReference type="GO" id="GO:0070509">
    <property type="term" value="P:calcium ion import"/>
    <property type="evidence" value="ECO:0007669"/>
    <property type="project" value="TreeGrafter"/>
</dbReference>
<evidence type="ECO:0000256" key="13">
    <source>
        <dbReference type="ARBA" id="ARBA00023303"/>
    </source>
</evidence>
<dbReference type="EMBL" id="CAJNRG010010761">
    <property type="protein sequence ID" value="CAF2125196.1"/>
    <property type="molecule type" value="Genomic_DNA"/>
</dbReference>
<evidence type="ECO:0000256" key="4">
    <source>
        <dbReference type="ARBA" id="ARBA00022673"/>
    </source>
</evidence>
<dbReference type="Gene3D" id="1.20.120.350">
    <property type="entry name" value="Voltage-gated potassium channels. Chain C"/>
    <property type="match status" value="4"/>
</dbReference>
<feature type="transmembrane region" description="Helical" evidence="18">
    <location>
        <begin position="1982"/>
        <end position="2003"/>
    </location>
</feature>
<dbReference type="Proteomes" id="UP000663842">
    <property type="component" value="Unassembled WGS sequence"/>
</dbReference>
<dbReference type="Proteomes" id="UP000663866">
    <property type="component" value="Unassembled WGS sequence"/>
</dbReference>
<dbReference type="PANTHER" id="PTHR10037">
    <property type="entry name" value="VOLTAGE-GATED CATION CHANNEL CALCIUM AND SODIUM"/>
    <property type="match status" value="1"/>
</dbReference>
<evidence type="ECO:0000313" key="21">
    <source>
        <dbReference type="EMBL" id="CAF3727636.1"/>
    </source>
</evidence>
<dbReference type="Pfam" id="PF00520">
    <property type="entry name" value="Ion_trans"/>
    <property type="match status" value="4"/>
</dbReference>
<keyword evidence="9 18" id="KW-1133">Transmembrane helix</keyword>
<keyword evidence="12" id="KW-0325">Glycoprotein</keyword>
<evidence type="ECO:0000259" key="19">
    <source>
        <dbReference type="Pfam" id="PF00520"/>
    </source>
</evidence>
<evidence type="ECO:0000313" key="23">
    <source>
        <dbReference type="Proteomes" id="UP000663866"/>
    </source>
</evidence>
<feature type="transmembrane region" description="Helical" evidence="18">
    <location>
        <begin position="243"/>
        <end position="262"/>
    </location>
</feature>
<proteinExistence type="inferred from homology"/>
<evidence type="ECO:0000256" key="12">
    <source>
        <dbReference type="ARBA" id="ARBA00023180"/>
    </source>
</evidence>
<evidence type="ECO:0000256" key="1">
    <source>
        <dbReference type="ARBA" id="ARBA00004141"/>
    </source>
</evidence>
<feature type="compositionally biased region" description="Basic residues" evidence="17">
    <location>
        <begin position="2143"/>
        <end position="2164"/>
    </location>
</feature>
<dbReference type="EMBL" id="CAJOBF010000027">
    <property type="protein sequence ID" value="CAF3727636.1"/>
    <property type="molecule type" value="Genomic_DNA"/>
</dbReference>
<feature type="compositionally biased region" description="Low complexity" evidence="17">
    <location>
        <begin position="1095"/>
        <end position="1109"/>
    </location>
</feature>
<sequence>MDKTRLTATNKTSHTINNTNKLYFPPSSTVAALPNDDKHIHETDRLLTERASSNILSDIPRSRNLEETDDIDLPFPGFVDRVFYCLRQTTPLRYQCLRLITWPWFERISMFVILLNCVTLGMYQPCSHFTTSEMPKKCDTVRCIWLQATDYFIFGFFTIEMCVKMIAMGIFGKGSYLAETWNRLDCFIVVSGLIESVIPGDNLSLSAIRTVRVLRPLRAINRVPSMRILVMLLLDTLPMLGNVLLLCFFVFFIFGIVGVQLWKGLLRNRCFLQLNATTIPNHALFNDFPLRPFYIPPDHDSFVCSQPHSGGMTKCSEIPKSRKGNATCELDFYILSAQLGKNPDMPVNGCINWNQYYQLCNVSDKNPFSGSISFDNIGLAWVVIFQIISLESWVNIMYYIQDAHSFWDWIYFVFLIIIGSFFMINLCLVVIATQFSETKRRETERMLAERRRFSRSSSTLVSDEPGSCWEETIKYLERLWKHGYKHLVILWKRHKEKHAKFRPNPLNDPKKRRRNKQTARHNKISSSLQIQIHSTANSLPLSNLNIIHRPNCRLYQPTHLSTPSSISPYLINAPSASPELSDIIDSTKTRSLNIELQKILPSTLINSSVASSVSPKVSGNHRKKSAEIAELICPDINIIPSANNIVENILIETMNKKSNMQCCECNYQDSVTEGDDDNDDDDDDDDDDGIYIREENKRSKINLLCHKYILSYLTKFRELITCIVASRFFRRLVLSSIVINTLSMGIEYHGQPPSLTNALEYSNLVFTSLFAIEMIFKIVAEGCLKYIKNAYNLFDSAIVIMSIVELQGNKNSGLSVLRTFRLLRVLKLVRFMPTLRRQLVVMLKTMDNVATFFSLLILFIFIFSILGMHLFGGEFCTLQAFNMTSREQFDMKCRCCTCIEMDLLKNHTELKDLTCIQERENFDSLRIALLTVFQVLTQEDWNEVLYNGMDKTSAWAALYFIALMTFGNYVLFNLLVAILVEGFSTEKGGPGSDAGSSTDRLAKSDPFKTQVLFTGEIEAPANPHEIIADDTPSIKNSTTENRGSRMKEVKILNIPKIAVSNDFDSNLQIVAGYSPPVNKVPTPPSPYKSIIKNRSSQPPTSSSTSTSPSFFTCPTRLDLNLPNDPLQRTSLSITSNQIQIKKQTIDENDTENDVSELSRIDDASKIKSSLNEQQFPQRRGTISITSGLRSKHHSNEAIHKRYSLRKNRSCTTVDNETISTLNFNKSSPNYFIPHLLNQPPPPPLPYAEKSIRDSLTQINRTQRHKANILVRRTNSCRTPSSSASSTTILKRFIVRDGKLIEQDIHNSQPIIKRRSTLGYLSYSTTQNEASGSYKTPMHENNEQYMKSNTNSSMRLVIDTNLGTQSIVNDQSDMQLNVSKQDNETFSLSRTLIIRLCGERFYHCVEKRENYSLYLFSPENRLRKGLKWLIARKPFDYSVLFFIALNCITLAMERPSIPPISFEREFLNTTNYIFTVIFSIEMVIKIIASGLIYGPDTYLHTGWNVMDGFLVIISVIDLVTMYRGPHSAAPINGDSDAASRIFSMLRVFRLLRTLRPLRVISRAPGLKLVVQTLLSSLRPIGHIVVICCTFFIIFGILGVQLFKGKFYYCEGPFTRNITTRQQCEEMSNHRWKNQQYNFDNLGQALLALFVLASRDGWVQIMYNGIDAVDIDMQPIRNHNEAKLIYFISFLLLVGFFVLNMFVGVVVENFHKCRAEQEREEKARRTAKRAKKIDRKRRRMREVPYYAHFSPWRRRLHDVCNSKYFDLIIAAVIGLNVVTMSLEFYLMPRMFDSALDYCNYVFTSVFIVESISKIIALGPFRYFKDKWNQLDTMIVVLSIGGIAMEKMKNGQVFPINPTLIRVMRVLRIARVLKLLKMAKGIRALLDTVIQALPQVGNLGLLFFLLFFIFAALGVELFGKLECSDQHPCLGLDKHAHFKDFGMAFLTLFRIATGDNWNGIMKDALRQDDSPHGAKGQFMTILAPIYFVIFVLMAQFVLVNVVVAVLMKKLDESNRMVADDAEIDEEIERQLEADAHERNYIEQQPLDDADLNFLNDNTMHFFPLTKQLSLPPNFTFHSMNSPTARRPKLKPIEIVRGSSLSSVVGSPSRFIKLLIDKSSSNDVEKNHSSNIHSSTEVLHRPSSIVSHRRSNTVPSRYRKSNPRKSSIHKTPYVTPTYEPKVNIEHQLSSQPFSPSLLPTQQRRHIRPIDDPDEVESPRSSIINRNL</sequence>
<keyword evidence="6" id="KW-0677">Repeat</keyword>
<dbReference type="GO" id="GO:0043005">
    <property type="term" value="C:neuron projection"/>
    <property type="evidence" value="ECO:0007669"/>
    <property type="project" value="TreeGrafter"/>
</dbReference>
<dbReference type="GO" id="GO:0005891">
    <property type="term" value="C:voltage-gated calcium channel complex"/>
    <property type="evidence" value="ECO:0007669"/>
    <property type="project" value="InterPro"/>
</dbReference>
<gene>
    <name evidence="22" type="ORF">OVN521_LOCUS1032</name>
    <name evidence="21" type="ORF">UXM345_LOCUS619</name>
    <name evidence="20" type="ORF">XDN619_LOCUS23577</name>
</gene>
<feature type="region of interest" description="Disordered" evidence="17">
    <location>
        <begin position="671"/>
        <end position="691"/>
    </location>
</feature>
<keyword evidence="13" id="KW-0407">Ion channel</keyword>
<evidence type="ECO:0000256" key="11">
    <source>
        <dbReference type="ARBA" id="ARBA00023136"/>
    </source>
</evidence>
<keyword evidence="11 18" id="KW-0472">Membrane</keyword>
<feature type="compositionally biased region" description="Low complexity" evidence="17">
    <location>
        <begin position="2186"/>
        <end position="2197"/>
    </location>
</feature>
<feature type="transmembrane region" description="Helical" evidence="18">
    <location>
        <begin position="144"/>
        <end position="163"/>
    </location>
</feature>
<comment type="similarity">
    <text evidence="16">Belongs to the calcium channel alpha-1 subunit (TC 1.A.1.11) family.</text>
</comment>
<evidence type="ECO:0000256" key="18">
    <source>
        <dbReference type="SAM" id="Phobius"/>
    </source>
</evidence>
<dbReference type="FunFam" id="1.20.120.350:FF:000009">
    <property type="entry name" value="Voltage-dependent T-type calcium channel subunit alpha"/>
    <property type="match status" value="1"/>
</dbReference>
<feature type="domain" description="Ion transport" evidence="19">
    <location>
        <begin position="727"/>
        <end position="986"/>
    </location>
</feature>
<feature type="region of interest" description="Disordered" evidence="17">
    <location>
        <begin position="500"/>
        <end position="526"/>
    </location>
</feature>
<keyword evidence="8 16" id="KW-0851">Voltage-gated channel</keyword>
<dbReference type="FunFam" id="1.20.120.350:FF:000008">
    <property type="entry name" value="Voltage-dependent T-type calcium channel subunit alpha"/>
    <property type="match status" value="1"/>
</dbReference>
<comment type="caution">
    <text evidence="22">The sequence shown here is derived from an EMBL/GenBank/DDBJ whole genome shotgun (WGS) entry which is preliminary data.</text>
</comment>
<keyword evidence="4 16" id="KW-0107">Calcium channel</keyword>
<comment type="catalytic activity">
    <reaction evidence="14">
        <text>Ca(2+)(in) = Ca(2+)(out)</text>
        <dbReference type="Rhea" id="RHEA:29671"/>
        <dbReference type="ChEBI" id="CHEBI:29108"/>
    </reaction>
</comment>
<feature type="region of interest" description="Disordered" evidence="17">
    <location>
        <begin position="2186"/>
        <end position="2223"/>
    </location>
</feature>
<dbReference type="Proteomes" id="UP000663887">
    <property type="component" value="Unassembled WGS sequence"/>
</dbReference>
<keyword evidence="23" id="KW-1185">Reference proteome</keyword>
<evidence type="ECO:0000256" key="15">
    <source>
        <dbReference type="PIRSR" id="PIRSR602077-1"/>
    </source>
</evidence>
<feature type="binding site" evidence="15">
    <location>
        <position position="939"/>
    </location>
    <ligand>
        <name>Ca(2+)</name>
        <dbReference type="ChEBI" id="CHEBI:29108"/>
    </ligand>
</feature>
<dbReference type="PANTHER" id="PTHR10037:SF230">
    <property type="entry name" value="CA[2+]-CHANNEL PROTEIN ALPHA[[1]] SUBUNIT T, ISOFORM F"/>
    <property type="match status" value="1"/>
</dbReference>
<dbReference type="GO" id="GO:0086010">
    <property type="term" value="P:membrane depolarization during action potential"/>
    <property type="evidence" value="ECO:0007669"/>
    <property type="project" value="TreeGrafter"/>
</dbReference>
<feature type="domain" description="Ion transport" evidence="19">
    <location>
        <begin position="102"/>
        <end position="442"/>
    </location>
</feature>
<reference evidence="22" key="1">
    <citation type="submission" date="2021-02" db="EMBL/GenBank/DDBJ databases">
        <authorList>
            <person name="Nowell W R."/>
        </authorList>
    </citation>
    <scope>NUCLEOTIDE SEQUENCE</scope>
</reference>
<dbReference type="InterPro" id="IPR005445">
    <property type="entry name" value="VDCC_T_a1"/>
</dbReference>
<dbReference type="PRINTS" id="PR01629">
    <property type="entry name" value="TVDCCALPHA1"/>
</dbReference>
<evidence type="ECO:0000256" key="8">
    <source>
        <dbReference type="ARBA" id="ARBA00022882"/>
    </source>
</evidence>
<dbReference type="GO" id="GO:0001518">
    <property type="term" value="C:voltage-gated sodium channel complex"/>
    <property type="evidence" value="ECO:0007669"/>
    <property type="project" value="TreeGrafter"/>
</dbReference>
<dbReference type="GO" id="GO:0008332">
    <property type="term" value="F:low voltage-gated calcium channel activity"/>
    <property type="evidence" value="ECO:0007669"/>
    <property type="project" value="TreeGrafter"/>
</dbReference>
<protein>
    <recommendedName>
        <fullName evidence="16">Voltage-dependent T-type calcium channel subunit alpha</fullName>
    </recommendedName>
</protein>
<keyword evidence="15" id="KW-0479">Metal-binding</keyword>
<keyword evidence="3 16" id="KW-0109">Calcium transport</keyword>
<evidence type="ECO:0000313" key="22">
    <source>
        <dbReference type="EMBL" id="CAF3749302.1"/>
    </source>
</evidence>
<evidence type="ECO:0000256" key="7">
    <source>
        <dbReference type="ARBA" id="ARBA00022837"/>
    </source>
</evidence>
<feature type="transmembrane region" description="Helical" evidence="18">
    <location>
        <begin position="1682"/>
        <end position="1705"/>
    </location>
</feature>
<keyword evidence="7 15" id="KW-0106">Calcium</keyword>